<reference evidence="1" key="2">
    <citation type="submission" date="2019-11" db="EMBL/GenBank/DDBJ databases">
        <title>Improved Assembly of Tolypothrix boutellei genome.</title>
        <authorList>
            <person name="Sarangi A.N."/>
            <person name="Mukherjee M."/>
            <person name="Ghosh S."/>
            <person name="Singh D."/>
            <person name="Das A."/>
            <person name="Kant S."/>
            <person name="Prusty A."/>
            <person name="Tripathy S."/>
        </authorList>
    </citation>
    <scope>NUCLEOTIDE SEQUENCE</scope>
    <source>
        <strain evidence="1">VB521301</strain>
    </source>
</reference>
<accession>A0A0C1RB54</accession>
<dbReference type="EMBL" id="JHEG02000019">
    <property type="protein sequence ID" value="KIE12878.1"/>
    <property type="molecule type" value="Genomic_DNA"/>
</dbReference>
<dbReference type="AlphaFoldDB" id="A0A0C1RB54"/>
<reference evidence="2" key="1">
    <citation type="journal article" date="2015" name="Genome Announc.">
        <title>Draft Genome Sequence of Tolypothrix boutellei Strain VB521301.</title>
        <authorList>
            <person name="Chandrababunaidu M.M."/>
            <person name="Singh D."/>
            <person name="Sen D."/>
            <person name="Bhan S."/>
            <person name="Das S."/>
            <person name="Gupta A."/>
            <person name="Adhikary S.P."/>
            <person name="Tripathy S."/>
        </authorList>
    </citation>
    <scope>NUCLEOTIDE SEQUENCE</scope>
    <source>
        <strain evidence="2">VB521301</strain>
    </source>
</reference>
<protein>
    <submittedName>
        <fullName evidence="2">Uncharacterized protein</fullName>
    </submittedName>
</protein>
<evidence type="ECO:0000313" key="2">
    <source>
        <dbReference type="EMBL" id="KIE12878.1"/>
    </source>
</evidence>
<dbReference type="EMBL" id="JHEG04000001">
    <property type="protein sequence ID" value="KAF3888206.1"/>
    <property type="molecule type" value="Genomic_DNA"/>
</dbReference>
<comment type="caution">
    <text evidence="2">The sequence shown here is derived from an EMBL/GenBank/DDBJ whole genome shotgun (WGS) entry which is preliminary data.</text>
</comment>
<dbReference type="Proteomes" id="UP000029738">
    <property type="component" value="Unassembled WGS sequence"/>
</dbReference>
<proteinExistence type="predicted"/>
<evidence type="ECO:0000313" key="1">
    <source>
        <dbReference type="EMBL" id="KAF3888206.1"/>
    </source>
</evidence>
<evidence type="ECO:0000313" key="3">
    <source>
        <dbReference type="Proteomes" id="UP000029738"/>
    </source>
</evidence>
<gene>
    <name evidence="2" type="ORF">DA73_0205225</name>
    <name evidence="1" type="ORF">DA73_0400023970</name>
</gene>
<organism evidence="2">
    <name type="scientific">Tolypothrix bouteillei VB521301</name>
    <dbReference type="NCBI Taxonomy" id="1479485"/>
    <lineage>
        <taxon>Bacteria</taxon>
        <taxon>Bacillati</taxon>
        <taxon>Cyanobacteriota</taxon>
        <taxon>Cyanophyceae</taxon>
        <taxon>Nostocales</taxon>
        <taxon>Tolypothrichaceae</taxon>
        <taxon>Tolypothrix</taxon>
    </lineage>
</organism>
<dbReference type="RefSeq" id="WP_038080162.1">
    <property type="nucleotide sequence ID" value="NZ_JHEG04000001.1"/>
</dbReference>
<name>A0A0C1RB54_9CYAN</name>
<keyword evidence="3" id="KW-1185">Reference proteome</keyword>
<sequence length="149" mass="17075">MSSKKILDSDIISSIFVRKKINSKVIMSFKSFPNETKNYVLHEVALETDEKPSILNFLSVHHWCLITNKRFVWEVNQKRNSLYYEIMKSADINKEEMFRIGASFKSQTQEINIKIKSGESILVDIGEAGASLFAVLNVLSWVIAKNKDS</sequence>